<accession>A0A9E2F5E8</accession>
<dbReference type="PANTHER" id="PTHR43630:SF1">
    <property type="entry name" value="POLY-BETA-1,6-N-ACETYL-D-GLUCOSAMINE SYNTHASE"/>
    <property type="match status" value="1"/>
</dbReference>
<dbReference type="EC" id="2.4.1.-" evidence="5"/>
<evidence type="ECO:0000313" key="5">
    <source>
        <dbReference type="EMBL" id="MBT9144300.1"/>
    </source>
</evidence>
<dbReference type="Pfam" id="PF00535">
    <property type="entry name" value="Glycos_transf_2"/>
    <property type="match status" value="1"/>
</dbReference>
<evidence type="ECO:0000313" key="6">
    <source>
        <dbReference type="Proteomes" id="UP000811545"/>
    </source>
</evidence>
<evidence type="ECO:0000256" key="2">
    <source>
        <dbReference type="ARBA" id="ARBA00022676"/>
    </source>
</evidence>
<dbReference type="SUPFAM" id="SSF53448">
    <property type="entry name" value="Nucleotide-diphospho-sugar transferases"/>
    <property type="match status" value="1"/>
</dbReference>
<comment type="caution">
    <text evidence="5">The sequence shown here is derived from an EMBL/GenBank/DDBJ whole genome shotgun (WGS) entry which is preliminary data.</text>
</comment>
<evidence type="ECO:0000259" key="4">
    <source>
        <dbReference type="Pfam" id="PF00535"/>
    </source>
</evidence>
<dbReference type="InterPro" id="IPR029044">
    <property type="entry name" value="Nucleotide-diphossugar_trans"/>
</dbReference>
<evidence type="ECO:0000256" key="1">
    <source>
        <dbReference type="ARBA" id="ARBA00006739"/>
    </source>
</evidence>
<dbReference type="InterPro" id="IPR001173">
    <property type="entry name" value="Glyco_trans_2-like"/>
</dbReference>
<protein>
    <submittedName>
        <fullName evidence="5">4,4'-diaponeurosporenoate glycosyltransferase</fullName>
        <ecNumber evidence="5">2.4.1.-</ecNumber>
    </submittedName>
</protein>
<reference evidence="5 6" key="1">
    <citation type="journal article" date="2021" name="bioRxiv">
        <title>Unique metabolic strategies in Hadean analogues reveal hints for primordial physiology.</title>
        <authorList>
            <person name="Nobu M.K."/>
            <person name="Nakai R."/>
            <person name="Tamazawa S."/>
            <person name="Mori H."/>
            <person name="Toyoda A."/>
            <person name="Ijiri A."/>
            <person name="Suzuki S."/>
            <person name="Kurokawa K."/>
            <person name="Kamagata Y."/>
            <person name="Tamaki H."/>
        </authorList>
    </citation>
    <scope>NUCLEOTIDE SEQUENCE [LARGE SCALE GENOMIC DNA]</scope>
    <source>
        <strain evidence="5">BS525</strain>
    </source>
</reference>
<dbReference type="GO" id="GO:0016757">
    <property type="term" value="F:glycosyltransferase activity"/>
    <property type="evidence" value="ECO:0007669"/>
    <property type="project" value="UniProtKB-KW"/>
</dbReference>
<keyword evidence="2 5" id="KW-0328">Glycosyltransferase</keyword>
<comment type="similarity">
    <text evidence="1">Belongs to the glycosyltransferase 2 family.</text>
</comment>
<feature type="domain" description="Glycosyltransferase 2-like" evidence="4">
    <location>
        <begin position="11"/>
        <end position="130"/>
    </location>
</feature>
<organism evidence="5 6">
    <name type="scientific">Psychracetigena formicireducens</name>
    <dbReference type="NCBI Taxonomy" id="2986056"/>
    <lineage>
        <taxon>Bacteria</taxon>
        <taxon>Bacillati</taxon>
        <taxon>Candidatus Lithacetigenota</taxon>
        <taxon>Candidatus Psychracetigena</taxon>
    </lineage>
</organism>
<gene>
    <name evidence="5" type="primary">crtQ</name>
    <name evidence="5" type="ORF">DDT42_00132</name>
</gene>
<dbReference type="EMBL" id="QLTW01000003">
    <property type="protein sequence ID" value="MBT9144300.1"/>
    <property type="molecule type" value="Genomic_DNA"/>
</dbReference>
<dbReference type="Proteomes" id="UP000811545">
    <property type="component" value="Unassembled WGS sequence"/>
</dbReference>
<dbReference type="AlphaFoldDB" id="A0A9E2F5E8"/>
<dbReference type="Gene3D" id="3.90.550.10">
    <property type="entry name" value="Spore Coat Polysaccharide Biosynthesis Protein SpsA, Chain A"/>
    <property type="match status" value="1"/>
</dbReference>
<sequence length="217" mass="24347">MVEQFFEKKASVIIPAYNEEPRIGQVIQAVIQSELVGEIIVINDGSTDMTSESAINNTDYLVEFKKNSGKSNALITGAKLSSYEVLLFIDADITNLKPHHLDSLLTPVFTGEVDTSIGVFKGGRLITDFTQALTPALNSQRAIKRETFFLMKDSLQGKGYAIEPLIYKNIRKMGLKEKKVYLYGVSQVMKTEKLGFWRGFLSHLKMYWEILQAIAGK</sequence>
<keyword evidence="3 5" id="KW-0808">Transferase</keyword>
<dbReference type="CDD" id="cd04179">
    <property type="entry name" value="DPM_DPG-synthase_like"/>
    <property type="match status" value="1"/>
</dbReference>
<evidence type="ECO:0000256" key="3">
    <source>
        <dbReference type="ARBA" id="ARBA00022679"/>
    </source>
</evidence>
<name>A0A9E2F5E8_PSYF1</name>
<proteinExistence type="inferred from homology"/>
<dbReference type="PANTHER" id="PTHR43630">
    <property type="entry name" value="POLY-BETA-1,6-N-ACETYL-D-GLUCOSAMINE SYNTHASE"/>
    <property type="match status" value="1"/>
</dbReference>